<feature type="non-terminal residue" evidence="8">
    <location>
        <position position="321"/>
    </location>
</feature>
<feature type="domain" description="Exonuclease VII large subunit C-terminal" evidence="6">
    <location>
        <begin position="127"/>
        <end position="309"/>
    </location>
</feature>
<evidence type="ECO:0000256" key="5">
    <source>
        <dbReference type="NCBIfam" id="TIGR00237"/>
    </source>
</evidence>
<dbReference type="STRING" id="997350.HMPREF9129_2061"/>
<dbReference type="InterPro" id="IPR003753">
    <property type="entry name" value="Exonuc_VII_L"/>
</dbReference>
<evidence type="ECO:0000313" key="8">
    <source>
        <dbReference type="EMBL" id="EGY76458.1"/>
    </source>
</evidence>
<dbReference type="GO" id="GO:0003676">
    <property type="term" value="F:nucleic acid binding"/>
    <property type="evidence" value="ECO:0007669"/>
    <property type="project" value="InterPro"/>
</dbReference>
<evidence type="ECO:0000256" key="3">
    <source>
        <dbReference type="ARBA" id="ARBA00022801"/>
    </source>
</evidence>
<protein>
    <recommendedName>
        <fullName evidence="5">Exodeoxyribonuclease VII large subunit</fullName>
        <ecNumber evidence="5">3.1.11.6</ecNumber>
    </recommendedName>
</protein>
<organism evidence="8 9">
    <name type="scientific">Peptoniphilus indolicus ATCC 29427</name>
    <dbReference type="NCBI Taxonomy" id="997350"/>
    <lineage>
        <taxon>Bacteria</taxon>
        <taxon>Bacillati</taxon>
        <taxon>Bacillota</taxon>
        <taxon>Tissierellia</taxon>
        <taxon>Tissierellales</taxon>
        <taxon>Peptoniphilaceae</taxon>
        <taxon>Peptoniphilus</taxon>
    </lineage>
</organism>
<dbReference type="PANTHER" id="PTHR30008">
    <property type="entry name" value="EXODEOXYRIBONUCLEASE 7 LARGE SUBUNIT"/>
    <property type="match status" value="1"/>
</dbReference>
<dbReference type="Pfam" id="PF02601">
    <property type="entry name" value="Exonuc_VII_L"/>
    <property type="match status" value="1"/>
</dbReference>
<dbReference type="RefSeq" id="WP_004823033.1">
    <property type="nucleotide sequence ID" value="NZ_JH165068.1"/>
</dbReference>
<dbReference type="Proteomes" id="UP000003422">
    <property type="component" value="Unassembled WGS sequence"/>
</dbReference>
<evidence type="ECO:0000256" key="4">
    <source>
        <dbReference type="ARBA" id="ARBA00022839"/>
    </source>
</evidence>
<dbReference type="GO" id="GO:0008855">
    <property type="term" value="F:exodeoxyribonuclease VII activity"/>
    <property type="evidence" value="ECO:0007669"/>
    <property type="project" value="UniProtKB-UniRule"/>
</dbReference>
<dbReference type="PANTHER" id="PTHR30008:SF0">
    <property type="entry name" value="EXODEOXYRIBONUCLEASE 7 LARGE SUBUNIT"/>
    <property type="match status" value="1"/>
</dbReference>
<accession>G4D6N1</accession>
<evidence type="ECO:0000313" key="9">
    <source>
        <dbReference type="Proteomes" id="UP000003422"/>
    </source>
</evidence>
<name>G4D6N1_9FIRM</name>
<proteinExistence type="inferred from homology"/>
<dbReference type="GO" id="GO:0009318">
    <property type="term" value="C:exodeoxyribonuclease VII complex"/>
    <property type="evidence" value="ECO:0007669"/>
    <property type="project" value="UniProtKB-UniRule"/>
</dbReference>
<evidence type="ECO:0000259" key="7">
    <source>
        <dbReference type="Pfam" id="PF13742"/>
    </source>
</evidence>
<dbReference type="HAMAP" id="MF_00378">
    <property type="entry name" value="Exonuc_7_L"/>
    <property type="match status" value="1"/>
</dbReference>
<gene>
    <name evidence="8" type="primary">xseA</name>
    <name evidence="8" type="ORF">HMPREF9129_2061</name>
</gene>
<keyword evidence="1" id="KW-0963">Cytoplasm</keyword>
<feature type="domain" description="OB-fold nucleic acid binding" evidence="7">
    <location>
        <begin position="5"/>
        <end position="98"/>
    </location>
</feature>
<keyword evidence="2" id="KW-0540">Nuclease</keyword>
<dbReference type="NCBIfam" id="TIGR00237">
    <property type="entry name" value="xseA"/>
    <property type="match status" value="1"/>
</dbReference>
<comment type="caution">
    <text evidence="8">The sequence shown here is derived from an EMBL/GenBank/DDBJ whole genome shotgun (WGS) entry which is preliminary data.</text>
</comment>
<dbReference type="CDD" id="cd04489">
    <property type="entry name" value="ExoVII_LU_OBF"/>
    <property type="match status" value="1"/>
</dbReference>
<keyword evidence="4" id="KW-0269">Exonuclease</keyword>
<evidence type="ECO:0000259" key="6">
    <source>
        <dbReference type="Pfam" id="PF02601"/>
    </source>
</evidence>
<dbReference type="InterPro" id="IPR025824">
    <property type="entry name" value="OB-fold_nuc-bd_dom"/>
</dbReference>
<dbReference type="Pfam" id="PF13742">
    <property type="entry name" value="tRNA_anti_2"/>
    <property type="match status" value="1"/>
</dbReference>
<dbReference type="HOGENOM" id="CLU_023625_2_0_9"/>
<dbReference type="GO" id="GO:0006308">
    <property type="term" value="P:DNA catabolic process"/>
    <property type="evidence" value="ECO:0007669"/>
    <property type="project" value="UniProtKB-UniRule"/>
</dbReference>
<reference evidence="8 9" key="1">
    <citation type="submission" date="2011-06" db="EMBL/GenBank/DDBJ databases">
        <authorList>
            <person name="Muzny D."/>
            <person name="Qin X."/>
            <person name="Deng J."/>
            <person name="Jiang H."/>
            <person name="Liu Y."/>
            <person name="Qu J."/>
            <person name="Song X.-Z."/>
            <person name="Zhang L."/>
            <person name="Thornton R."/>
            <person name="Coyle M."/>
            <person name="Francisco L."/>
            <person name="Jackson L."/>
            <person name="Javaid M."/>
            <person name="Korchina V."/>
            <person name="Kovar C."/>
            <person name="Mata R."/>
            <person name="Mathew T."/>
            <person name="Ngo R."/>
            <person name="Nguyen L."/>
            <person name="Nguyen N."/>
            <person name="Okwuonu G."/>
            <person name="Ongeri F."/>
            <person name="Pham C."/>
            <person name="Simmons D."/>
            <person name="Wilczek-Boney K."/>
            <person name="Hale W."/>
            <person name="Jakkamsetti A."/>
            <person name="Pham P."/>
            <person name="Ruth R."/>
            <person name="San Lucas F."/>
            <person name="Warren J."/>
            <person name="Zhang J."/>
            <person name="Zhao Z."/>
            <person name="Zhou C."/>
            <person name="Zhu D."/>
            <person name="Lee S."/>
            <person name="Bess C."/>
            <person name="Blankenburg K."/>
            <person name="Forbes L."/>
            <person name="Fu Q."/>
            <person name="Gubbala S."/>
            <person name="Hirani K."/>
            <person name="Jayaseelan J.C."/>
            <person name="Lara F."/>
            <person name="Munidasa M."/>
            <person name="Palculict T."/>
            <person name="Patil S."/>
            <person name="Pu L.-L."/>
            <person name="Saada N."/>
            <person name="Tang L."/>
            <person name="Weissenberger G."/>
            <person name="Zhu Y."/>
            <person name="Hemphill L."/>
            <person name="Shang Y."/>
            <person name="Youmans B."/>
            <person name="Ayvaz T."/>
            <person name="Ross M."/>
            <person name="Santibanez J."/>
            <person name="Aqrawi P."/>
            <person name="Gross S."/>
            <person name="Joshi V."/>
            <person name="Fowler G."/>
            <person name="Nazareth L."/>
            <person name="Reid J."/>
            <person name="Worley K."/>
            <person name="Petrosino J."/>
            <person name="Highlander S."/>
            <person name="Gibbs R."/>
        </authorList>
    </citation>
    <scope>NUCLEOTIDE SEQUENCE [LARGE SCALE GENOMIC DNA]</scope>
    <source>
        <strain evidence="8 9">ATCC 29427</strain>
    </source>
</reference>
<sequence>MKAIKVRELNKYIKKYVAMDYLLSNIDVEGEVSNLTKHSNGNYYLTLKDETSSIRAVVYYTDVENLEYEPFEGDSVIAGGAVAIFEKDASVTFFIRKLRSKGSGNIKEAYERLKEKLEAEGLFVKSDKRLKAFPQKVGVVTSKTGAAIQDIINVIKRRNSAIDIILFPTLVQGDGAVQNIMEGLKYFEHSDVDVVIVGRGGGSYEDLVAFNDEGIARYIHSMSKIVISAVGHEIDYVISDFVADFRAPTPSSAAEIISLSKDELKQHLDLSFNIIKNNILEKIEQNKSNLLQEKIYLFGKCNERCNFERREVNFIKRILNS</sequence>
<dbReference type="AlphaFoldDB" id="G4D6N1"/>
<dbReference type="EMBL" id="AGBB01000209">
    <property type="protein sequence ID" value="EGY76458.1"/>
    <property type="molecule type" value="Genomic_DNA"/>
</dbReference>
<dbReference type="eggNOG" id="COG1570">
    <property type="taxonomic scope" value="Bacteria"/>
</dbReference>
<evidence type="ECO:0000256" key="1">
    <source>
        <dbReference type="ARBA" id="ARBA00022490"/>
    </source>
</evidence>
<evidence type="ECO:0000256" key="2">
    <source>
        <dbReference type="ARBA" id="ARBA00022722"/>
    </source>
</evidence>
<keyword evidence="3 8" id="KW-0378">Hydrolase</keyword>
<dbReference type="InterPro" id="IPR020579">
    <property type="entry name" value="Exonuc_VII_lsu_C"/>
</dbReference>
<dbReference type="EC" id="3.1.11.6" evidence="5"/>
<keyword evidence="9" id="KW-1185">Reference proteome</keyword>